<evidence type="ECO:0000256" key="1">
    <source>
        <dbReference type="ARBA" id="ARBA00001974"/>
    </source>
</evidence>
<keyword evidence="11" id="KW-1185">Reference proteome</keyword>
<organism evidence="10 11">
    <name type="scientific">Pigmentiphaga humi</name>
    <dbReference type="NCBI Taxonomy" id="2478468"/>
    <lineage>
        <taxon>Bacteria</taxon>
        <taxon>Pseudomonadati</taxon>
        <taxon>Pseudomonadota</taxon>
        <taxon>Betaproteobacteria</taxon>
        <taxon>Burkholderiales</taxon>
        <taxon>Alcaligenaceae</taxon>
        <taxon>Pigmentiphaga</taxon>
    </lineage>
</organism>
<dbReference type="PANTHER" id="PTHR45754">
    <property type="entry name" value="METHYLENETETRAHYDROFOLATE REDUCTASE"/>
    <property type="match status" value="1"/>
</dbReference>
<comment type="cofactor">
    <cofactor evidence="1 9">
        <name>FAD</name>
        <dbReference type="ChEBI" id="CHEBI:57692"/>
    </cofactor>
</comment>
<evidence type="ECO:0000256" key="2">
    <source>
        <dbReference type="ARBA" id="ARBA00004777"/>
    </source>
</evidence>
<evidence type="ECO:0000256" key="3">
    <source>
        <dbReference type="ARBA" id="ARBA00006743"/>
    </source>
</evidence>
<comment type="pathway">
    <text evidence="7">Amino-acid biosynthesis; L-methionine biosynthesis via de novo pathway.</text>
</comment>
<dbReference type="GO" id="GO:0005829">
    <property type="term" value="C:cytosol"/>
    <property type="evidence" value="ECO:0007669"/>
    <property type="project" value="TreeGrafter"/>
</dbReference>
<dbReference type="GO" id="GO:0106312">
    <property type="term" value="F:methylenetetrahydrofolate reductase (NADH) activity"/>
    <property type="evidence" value="ECO:0007669"/>
    <property type="project" value="UniProtKB-EC"/>
</dbReference>
<evidence type="ECO:0000256" key="5">
    <source>
        <dbReference type="ARBA" id="ARBA00022827"/>
    </source>
</evidence>
<comment type="pathway">
    <text evidence="2 9">One-carbon metabolism; tetrahydrofolate interconversion.</text>
</comment>
<protein>
    <recommendedName>
        <fullName evidence="9">Methylenetetrahydrofolate reductase</fullName>
    </recommendedName>
</protein>
<name>A0A3P4B8G0_9BURK</name>
<dbReference type="OrthoDB" id="9812555at2"/>
<dbReference type="GO" id="GO:0035999">
    <property type="term" value="P:tetrahydrofolate interconversion"/>
    <property type="evidence" value="ECO:0007669"/>
    <property type="project" value="UniProtKB-UniPathway"/>
</dbReference>
<keyword evidence="4 9" id="KW-0285">Flavoprotein</keyword>
<dbReference type="PANTHER" id="PTHR45754:SF3">
    <property type="entry name" value="METHYLENETETRAHYDROFOLATE REDUCTASE (NADPH)"/>
    <property type="match status" value="1"/>
</dbReference>
<dbReference type="UniPathway" id="UPA00193"/>
<evidence type="ECO:0000256" key="7">
    <source>
        <dbReference type="ARBA" id="ARBA00034478"/>
    </source>
</evidence>
<dbReference type="Pfam" id="PF02219">
    <property type="entry name" value="MTHFR"/>
    <property type="match status" value="1"/>
</dbReference>
<dbReference type="RefSeq" id="WP_160142370.1">
    <property type="nucleotide sequence ID" value="NZ_UWPJ01000032.1"/>
</dbReference>
<dbReference type="GO" id="GO:0071949">
    <property type="term" value="F:FAD binding"/>
    <property type="evidence" value="ECO:0007669"/>
    <property type="project" value="TreeGrafter"/>
</dbReference>
<evidence type="ECO:0000256" key="9">
    <source>
        <dbReference type="RuleBase" id="RU003862"/>
    </source>
</evidence>
<evidence type="ECO:0000313" key="10">
    <source>
        <dbReference type="EMBL" id="VCU71910.1"/>
    </source>
</evidence>
<keyword evidence="6 9" id="KW-0560">Oxidoreductase</keyword>
<evidence type="ECO:0000256" key="4">
    <source>
        <dbReference type="ARBA" id="ARBA00022630"/>
    </source>
</evidence>
<evidence type="ECO:0000313" key="11">
    <source>
        <dbReference type="Proteomes" id="UP000277294"/>
    </source>
</evidence>
<evidence type="ECO:0000256" key="8">
    <source>
        <dbReference type="ARBA" id="ARBA00048628"/>
    </source>
</evidence>
<sequence>MPALSTGNQVSMDSRTARPDLDAIKRLAAVATIETSTREESEIRIQARRVAPGSDVYIPWLPDSSWRDIVAVAAELRACGVNPVPHVAARRLLSREDAQQYLSALRGQAGVTRALLIGGEHSAKRMGFAHSIELLESGLIETHGIRSLGFAGHPEGHPAVASEVMDAALQRKIAYADEHDLEPFIVTQFAFDHRSVLSWLEHVRAIGIRAPVRLGVTGPASVRTLLRYALRCGIGTSLKTVAARGPALMRLIEKGGAEDVVRAVAPRAAELGVIGLHLFPFGGFELSAGWIAKVAAEGL</sequence>
<proteinExistence type="inferred from homology"/>
<dbReference type="InterPro" id="IPR003171">
    <property type="entry name" value="Mehydrof_redctse-like"/>
</dbReference>
<comment type="similarity">
    <text evidence="3 9">Belongs to the methylenetetrahydrofolate reductase family.</text>
</comment>
<dbReference type="AlphaFoldDB" id="A0A3P4B8G0"/>
<dbReference type="GO" id="GO:0009086">
    <property type="term" value="P:methionine biosynthetic process"/>
    <property type="evidence" value="ECO:0007669"/>
    <property type="project" value="TreeGrafter"/>
</dbReference>
<dbReference type="SUPFAM" id="SSF51730">
    <property type="entry name" value="FAD-linked oxidoreductase"/>
    <property type="match status" value="1"/>
</dbReference>
<accession>A0A3P4B8G0</accession>
<gene>
    <name evidence="10" type="ORF">PIGHUM_04001</name>
</gene>
<keyword evidence="5 9" id="KW-0274">FAD</keyword>
<dbReference type="EMBL" id="UWPJ01000032">
    <property type="protein sequence ID" value="VCU71910.1"/>
    <property type="molecule type" value="Genomic_DNA"/>
</dbReference>
<dbReference type="InterPro" id="IPR029041">
    <property type="entry name" value="FAD-linked_oxidoreductase-like"/>
</dbReference>
<evidence type="ECO:0000256" key="6">
    <source>
        <dbReference type="ARBA" id="ARBA00023002"/>
    </source>
</evidence>
<reference evidence="10 11" key="1">
    <citation type="submission" date="2018-10" db="EMBL/GenBank/DDBJ databases">
        <authorList>
            <person name="Criscuolo A."/>
        </authorList>
    </citation>
    <scope>NUCLEOTIDE SEQUENCE [LARGE SCALE GENOMIC DNA]</scope>
    <source>
        <strain evidence="10">DnA1</strain>
    </source>
</reference>
<dbReference type="Proteomes" id="UP000277294">
    <property type="component" value="Unassembled WGS sequence"/>
</dbReference>
<dbReference type="Gene3D" id="3.20.20.220">
    <property type="match status" value="1"/>
</dbReference>
<comment type="catalytic activity">
    <reaction evidence="8">
        <text>(6S)-5-methyl-5,6,7,8-tetrahydrofolate + NAD(+) = (6R)-5,10-methylene-5,6,7,8-tetrahydrofolate + NADH + H(+)</text>
        <dbReference type="Rhea" id="RHEA:19821"/>
        <dbReference type="ChEBI" id="CHEBI:15378"/>
        <dbReference type="ChEBI" id="CHEBI:15636"/>
        <dbReference type="ChEBI" id="CHEBI:18608"/>
        <dbReference type="ChEBI" id="CHEBI:57540"/>
        <dbReference type="ChEBI" id="CHEBI:57945"/>
        <dbReference type="EC" id="1.5.1.54"/>
    </reaction>
    <physiologicalReaction direction="right-to-left" evidence="8">
        <dbReference type="Rhea" id="RHEA:19823"/>
    </physiologicalReaction>
</comment>